<accession>A0A0W0GFY3</accession>
<dbReference type="Gene3D" id="3.90.1030.10">
    <property type="entry name" value="Ribosomal protein L17"/>
    <property type="match status" value="1"/>
</dbReference>
<comment type="caution">
    <text evidence="6">The sequence shown here is derived from an EMBL/GenBank/DDBJ whole genome shotgun (WGS) entry which is preliminary data.</text>
</comment>
<dbReference type="PANTHER" id="PTHR14413">
    <property type="entry name" value="RIBOSOMAL PROTEIN L17"/>
    <property type="match status" value="1"/>
</dbReference>
<dbReference type="PANTHER" id="PTHR14413:SF16">
    <property type="entry name" value="LARGE RIBOSOMAL SUBUNIT PROTEIN BL17M"/>
    <property type="match status" value="1"/>
</dbReference>
<keyword evidence="2 4" id="KW-0689">Ribosomal protein</keyword>
<name>A0A0W0GFY3_9CHLR</name>
<protein>
    <recommendedName>
        <fullName evidence="4">Large ribosomal subunit protein bL17</fullName>
    </recommendedName>
</protein>
<evidence type="ECO:0000313" key="7">
    <source>
        <dbReference type="Proteomes" id="UP000053947"/>
    </source>
</evidence>
<dbReference type="SUPFAM" id="SSF64263">
    <property type="entry name" value="Prokaryotic ribosomal protein L17"/>
    <property type="match status" value="1"/>
</dbReference>
<dbReference type="Pfam" id="PF01196">
    <property type="entry name" value="Ribosomal_L17"/>
    <property type="match status" value="1"/>
</dbReference>
<dbReference type="AlphaFoldDB" id="A0A0W0GFY3"/>
<dbReference type="PATRIC" id="fig|1217799.6.peg.313"/>
<comment type="subunit">
    <text evidence="4">Part of the 50S ribosomal subunit. Contacts protein L32.</text>
</comment>
<dbReference type="Proteomes" id="UP000053947">
    <property type="component" value="Unassembled WGS sequence"/>
</dbReference>
<dbReference type="GO" id="GO:0006412">
    <property type="term" value="P:translation"/>
    <property type="evidence" value="ECO:0007669"/>
    <property type="project" value="UniProtKB-UniRule"/>
</dbReference>
<evidence type="ECO:0000256" key="4">
    <source>
        <dbReference type="HAMAP-Rule" id="MF_01368"/>
    </source>
</evidence>
<dbReference type="RefSeq" id="WP_058438041.1">
    <property type="nucleotide sequence ID" value="NZ_KQ758903.1"/>
</dbReference>
<dbReference type="InterPro" id="IPR047859">
    <property type="entry name" value="Ribosomal_bL17_CS"/>
</dbReference>
<gene>
    <name evidence="4" type="primary">rplQ</name>
    <name evidence="6" type="ORF">DEALK_03010</name>
</gene>
<keyword evidence="7" id="KW-1185">Reference proteome</keyword>
<dbReference type="GO" id="GO:0003735">
    <property type="term" value="F:structural constituent of ribosome"/>
    <property type="evidence" value="ECO:0007669"/>
    <property type="project" value="InterPro"/>
</dbReference>
<reference evidence="6 7" key="1">
    <citation type="submission" date="2015-06" db="EMBL/GenBank/DDBJ databases">
        <title>Genome sequence of the organohalide-respiring Dehalogenimonas alkenigignens type strain (IP3-3T).</title>
        <authorList>
            <person name="Key T.A."/>
            <person name="Richmond D.P."/>
            <person name="Bowman K.S."/>
            <person name="Cho Y.-J."/>
            <person name="Chun J."/>
            <person name="da Costa M.S."/>
            <person name="Rainey F.A."/>
            <person name="Moe W.M."/>
        </authorList>
    </citation>
    <scope>NUCLEOTIDE SEQUENCE [LARGE SCALE GENOMIC DNA]</scope>
    <source>
        <strain evidence="6 7">IP3-3</strain>
    </source>
</reference>
<sequence length="117" mass="13153">MRHGLVTKRFDRDKGQREALFRGLVTDLLKYEKITTTESRAKEIRKVAEKMVTLGKKGNLSARRQAAAYIYDEAAVDRLFGEMAKRYAERSGGYTRVVKIGPRAGDGAAEAIVEFVK</sequence>
<dbReference type="HAMAP" id="MF_01368">
    <property type="entry name" value="Ribosomal_bL17"/>
    <property type="match status" value="1"/>
</dbReference>
<keyword evidence="3 4" id="KW-0687">Ribonucleoprotein</keyword>
<organism evidence="6 7">
    <name type="scientific">Dehalogenimonas alkenigignens</name>
    <dbReference type="NCBI Taxonomy" id="1217799"/>
    <lineage>
        <taxon>Bacteria</taxon>
        <taxon>Bacillati</taxon>
        <taxon>Chloroflexota</taxon>
        <taxon>Dehalococcoidia</taxon>
        <taxon>Dehalococcoidales</taxon>
        <taxon>Dehalococcoidaceae</taxon>
        <taxon>Dehalogenimonas</taxon>
    </lineage>
</organism>
<dbReference type="InterPro" id="IPR036373">
    <property type="entry name" value="Ribosomal_bL17_sf"/>
</dbReference>
<evidence type="ECO:0000313" key="6">
    <source>
        <dbReference type="EMBL" id="KTB47456.1"/>
    </source>
</evidence>
<proteinExistence type="inferred from homology"/>
<dbReference type="GO" id="GO:0022625">
    <property type="term" value="C:cytosolic large ribosomal subunit"/>
    <property type="evidence" value="ECO:0007669"/>
    <property type="project" value="TreeGrafter"/>
</dbReference>
<dbReference type="PROSITE" id="PS01167">
    <property type="entry name" value="RIBOSOMAL_L17"/>
    <property type="match status" value="1"/>
</dbReference>
<evidence type="ECO:0000256" key="1">
    <source>
        <dbReference type="ARBA" id="ARBA00008777"/>
    </source>
</evidence>
<evidence type="ECO:0000256" key="3">
    <source>
        <dbReference type="ARBA" id="ARBA00023274"/>
    </source>
</evidence>
<evidence type="ECO:0000256" key="5">
    <source>
        <dbReference type="RuleBase" id="RU000660"/>
    </source>
</evidence>
<dbReference type="OrthoDB" id="9809073at2"/>
<dbReference type="EMBL" id="LFDV01000002">
    <property type="protein sequence ID" value="KTB47456.1"/>
    <property type="molecule type" value="Genomic_DNA"/>
</dbReference>
<dbReference type="NCBIfam" id="TIGR00059">
    <property type="entry name" value="L17"/>
    <property type="match status" value="1"/>
</dbReference>
<comment type="similarity">
    <text evidence="1 4 5">Belongs to the bacterial ribosomal protein bL17 family.</text>
</comment>
<dbReference type="STRING" id="1217799.DEALK_03010"/>
<dbReference type="InterPro" id="IPR000456">
    <property type="entry name" value="Ribosomal_bL17"/>
</dbReference>
<evidence type="ECO:0000256" key="2">
    <source>
        <dbReference type="ARBA" id="ARBA00022980"/>
    </source>
</evidence>